<name>A0AAD5L277_9CRUS</name>
<evidence type="ECO:0008006" key="3">
    <source>
        <dbReference type="Google" id="ProtNLM"/>
    </source>
</evidence>
<organism evidence="1 2">
    <name type="scientific">Daphnia sinensis</name>
    <dbReference type="NCBI Taxonomy" id="1820382"/>
    <lineage>
        <taxon>Eukaryota</taxon>
        <taxon>Metazoa</taxon>
        <taxon>Ecdysozoa</taxon>
        <taxon>Arthropoda</taxon>
        <taxon>Crustacea</taxon>
        <taxon>Branchiopoda</taxon>
        <taxon>Diplostraca</taxon>
        <taxon>Cladocera</taxon>
        <taxon>Anomopoda</taxon>
        <taxon>Daphniidae</taxon>
        <taxon>Daphnia</taxon>
        <taxon>Daphnia similis group</taxon>
    </lineage>
</organism>
<evidence type="ECO:0000313" key="1">
    <source>
        <dbReference type="EMBL" id="KAI9549588.1"/>
    </source>
</evidence>
<reference evidence="1" key="1">
    <citation type="submission" date="2022-05" db="EMBL/GenBank/DDBJ databases">
        <title>A multi-omics perspective on studying reproductive biology in Daphnia sinensis.</title>
        <authorList>
            <person name="Jia J."/>
        </authorList>
    </citation>
    <scope>NUCLEOTIDE SEQUENCE</scope>
    <source>
        <strain evidence="1">WSL</strain>
    </source>
</reference>
<dbReference type="EMBL" id="WJBH02000290">
    <property type="protein sequence ID" value="KAI9549588.1"/>
    <property type="molecule type" value="Genomic_DNA"/>
</dbReference>
<keyword evidence="2" id="KW-1185">Reference proteome</keyword>
<evidence type="ECO:0000313" key="2">
    <source>
        <dbReference type="Proteomes" id="UP000820818"/>
    </source>
</evidence>
<dbReference type="InterPro" id="IPR011009">
    <property type="entry name" value="Kinase-like_dom_sf"/>
</dbReference>
<dbReference type="AlphaFoldDB" id="A0AAD5L277"/>
<proteinExistence type="predicted"/>
<accession>A0AAD5L277</accession>
<comment type="caution">
    <text evidence="1">The sequence shown here is derived from an EMBL/GenBank/DDBJ whole genome shotgun (WGS) entry which is preliminary data.</text>
</comment>
<dbReference type="SUPFAM" id="SSF56112">
    <property type="entry name" value="Protein kinase-like (PK-like)"/>
    <property type="match status" value="1"/>
</dbReference>
<sequence length="285" mass="31753">MGNTESFWLSEDTLSLDGEEEKRPTTPMYSVNAMGQIIALTPIGPHIVDVQEALASKLDKYRTICDVWKDIRGDVFPDTGPRAKNYWCWRVRVKSFAGGAETVKIATREYETGKHCFERFTSLGLPCYTPMVIGFASCGTRHDWPTGDISPLEAKLGIGALVVMERINGVSLDNFYARDDVTGRVFAQVARNVVQMYQDLEIAGVEQTDFKDRNFMVQYDGVPRIVDLDGIRVFGHGRASTKPPRLRFPTLRVMGLVAARVGHPVGQTTAALNSDTAAETFIRQR</sequence>
<protein>
    <recommendedName>
        <fullName evidence="3">Protein kinase domain-containing protein</fullName>
    </recommendedName>
</protein>
<gene>
    <name evidence="1" type="ORF">GHT06_003774</name>
</gene>
<dbReference type="Proteomes" id="UP000820818">
    <property type="component" value="Unassembled WGS sequence"/>
</dbReference>